<dbReference type="Proteomes" id="UP000295773">
    <property type="component" value="Unassembled WGS sequence"/>
</dbReference>
<evidence type="ECO:0000256" key="4">
    <source>
        <dbReference type="ARBA" id="ARBA00022679"/>
    </source>
</evidence>
<gene>
    <name evidence="7" type="ORF">EDD61_12117</name>
</gene>
<organism evidence="7 8">
    <name type="scientific">Longicatena caecimuris</name>
    <dbReference type="NCBI Taxonomy" id="1796635"/>
    <lineage>
        <taxon>Bacteria</taxon>
        <taxon>Bacillati</taxon>
        <taxon>Bacillota</taxon>
        <taxon>Erysipelotrichia</taxon>
        <taxon>Erysipelotrichales</taxon>
        <taxon>Erysipelotrichaceae</taxon>
        <taxon>Longicatena</taxon>
    </lineage>
</organism>
<keyword evidence="5" id="KW-0777">Teichoic acid biosynthesis</keyword>
<protein>
    <submittedName>
        <fullName evidence="7">CDP-ribitol ribitolphosphotransferase</fullName>
    </submittedName>
</protein>
<evidence type="ECO:0000313" key="8">
    <source>
        <dbReference type="Proteomes" id="UP000295773"/>
    </source>
</evidence>
<dbReference type="InterPro" id="IPR043149">
    <property type="entry name" value="TagF_N"/>
</dbReference>
<name>A0A4R3T4W7_9FIRM</name>
<reference evidence="7 8" key="1">
    <citation type="submission" date="2019-03" db="EMBL/GenBank/DDBJ databases">
        <title>Genomic Encyclopedia of Type Strains, Phase IV (KMG-IV): sequencing the most valuable type-strain genomes for metagenomic binning, comparative biology and taxonomic classification.</title>
        <authorList>
            <person name="Goeker M."/>
        </authorList>
    </citation>
    <scope>NUCLEOTIDE SEQUENCE [LARGE SCALE GENOMIC DNA]</scope>
    <source>
        <strain evidence="7 8">DSM 29481</strain>
    </source>
</reference>
<evidence type="ECO:0000256" key="3">
    <source>
        <dbReference type="ARBA" id="ARBA00022475"/>
    </source>
</evidence>
<dbReference type="GO" id="GO:0019350">
    <property type="term" value="P:teichoic acid biosynthetic process"/>
    <property type="evidence" value="ECO:0007669"/>
    <property type="project" value="UniProtKB-KW"/>
</dbReference>
<evidence type="ECO:0000256" key="2">
    <source>
        <dbReference type="ARBA" id="ARBA00010488"/>
    </source>
</evidence>
<dbReference type="PANTHER" id="PTHR37316">
    <property type="entry name" value="TEICHOIC ACID GLYCEROL-PHOSPHATE PRIMASE"/>
    <property type="match status" value="1"/>
</dbReference>
<evidence type="ECO:0000256" key="5">
    <source>
        <dbReference type="ARBA" id="ARBA00022944"/>
    </source>
</evidence>
<evidence type="ECO:0000256" key="1">
    <source>
        <dbReference type="ARBA" id="ARBA00004202"/>
    </source>
</evidence>
<evidence type="ECO:0000313" key="7">
    <source>
        <dbReference type="EMBL" id="TCU55686.1"/>
    </source>
</evidence>
<dbReference type="GO" id="GO:0005886">
    <property type="term" value="C:plasma membrane"/>
    <property type="evidence" value="ECO:0007669"/>
    <property type="project" value="UniProtKB-SubCell"/>
</dbReference>
<dbReference type="EMBL" id="SMBP01000021">
    <property type="protein sequence ID" value="TCU55686.1"/>
    <property type="molecule type" value="Genomic_DNA"/>
</dbReference>
<keyword evidence="3" id="KW-1003">Cell membrane</keyword>
<comment type="caution">
    <text evidence="7">The sequence shown here is derived from an EMBL/GenBank/DDBJ whole genome shotgun (WGS) entry which is preliminary data.</text>
</comment>
<keyword evidence="8" id="KW-1185">Reference proteome</keyword>
<accession>A0A4R3T4W7</accession>
<dbReference type="GO" id="GO:0047355">
    <property type="term" value="F:CDP-glycerol glycerophosphotransferase activity"/>
    <property type="evidence" value="ECO:0007669"/>
    <property type="project" value="InterPro"/>
</dbReference>
<evidence type="ECO:0000256" key="6">
    <source>
        <dbReference type="ARBA" id="ARBA00023136"/>
    </source>
</evidence>
<proteinExistence type="inferred from homology"/>
<dbReference type="RefSeq" id="WP_132225432.1">
    <property type="nucleotide sequence ID" value="NZ_JBKUUJ010000010.1"/>
</dbReference>
<dbReference type="PANTHER" id="PTHR37316:SF2">
    <property type="entry name" value="TEICHOIC ACID RIBITOL-PHOSPHATE POLYMERASE TARK"/>
    <property type="match status" value="1"/>
</dbReference>
<keyword evidence="4 7" id="KW-0808">Transferase</keyword>
<comment type="subcellular location">
    <subcellularLocation>
        <location evidence="1">Cell membrane</location>
        <topology evidence="1">Peripheral membrane protein</topology>
    </subcellularLocation>
</comment>
<dbReference type="Pfam" id="PF04464">
    <property type="entry name" value="Glyphos_transf"/>
    <property type="match status" value="1"/>
</dbReference>
<dbReference type="SUPFAM" id="SSF53756">
    <property type="entry name" value="UDP-Glycosyltransferase/glycogen phosphorylase"/>
    <property type="match status" value="1"/>
</dbReference>
<keyword evidence="6" id="KW-0472">Membrane</keyword>
<dbReference type="Gene3D" id="3.40.50.12580">
    <property type="match status" value="1"/>
</dbReference>
<dbReference type="InterPro" id="IPR051612">
    <property type="entry name" value="Teichoic_Acid_Biosynth"/>
</dbReference>
<dbReference type="AlphaFoldDB" id="A0A4R3T4W7"/>
<dbReference type="Gene3D" id="3.40.50.11820">
    <property type="match status" value="1"/>
</dbReference>
<dbReference type="InterPro" id="IPR007554">
    <property type="entry name" value="Glycerophosphate_synth"/>
</dbReference>
<comment type="similarity">
    <text evidence="2">Belongs to the CDP-glycerol glycerophosphotransferase family.</text>
</comment>
<dbReference type="InterPro" id="IPR043148">
    <property type="entry name" value="TagF_C"/>
</dbReference>
<sequence length="554" mass="64576">MHMNKVIITDIYWHNIYLTLSLQGDAIKDCHFYVTDLKKVYPLEQPVDNKLTINMVNINETKLLDNGKWYFYYEKDHEKYYLSITAACGYKLEQLDKLYRYGQECYAYAINFQISDMAVLQKKAAQTPLVIHGDEEDLILCAFTTYMKRNDHPNRKDVRLESKSLKQGCRKVAFILTKAAIRGIFAVLSSCRKKDGKHVLFMSETRTPIGGNLKAIDDRMKERGLDKTFKISYSFSKTLQQSKFKTFFTWSRLLWLIAKQDYIFVDDYVPIFKTITLSSKTKLIQAWHAGVGFKSVGYSRFGKAGSPLPKDSCHRKYDYALVGSKGLIPVYEEVFGIDRSHFLATGLPRLDNYLDEERINAYKMKFYQDFPELKGRKIIMFAPTYRGNTQSDAYYPYDKIDMDGIAKLCEQDYAFIFKMHPFIQEKVDIPVAYATYVKDLSQYGDINDMFYITDILITDFSSNIYEFALHKKPIIFYAFDKDYYQLRRGVHRSLDDACGKVCTTFDEVLSTIRNKTFEMEKLAAFIEECFDTHEKLSSDIVIDSILLHEKGERC</sequence>